<organism evidence="8 9">
    <name type="scientific">Sedimentibacter acidaminivorans</name>
    <dbReference type="NCBI Taxonomy" id="913099"/>
    <lineage>
        <taxon>Bacteria</taxon>
        <taxon>Bacillati</taxon>
        <taxon>Bacillota</taxon>
        <taxon>Tissierellia</taxon>
        <taxon>Sedimentibacter</taxon>
    </lineage>
</organism>
<evidence type="ECO:0000313" key="8">
    <source>
        <dbReference type="EMBL" id="MBP1925012.1"/>
    </source>
</evidence>
<dbReference type="Pfam" id="PF06305">
    <property type="entry name" value="LapA_dom"/>
    <property type="match status" value="1"/>
</dbReference>
<evidence type="ECO:0000256" key="1">
    <source>
        <dbReference type="ARBA" id="ARBA00022475"/>
    </source>
</evidence>
<keyword evidence="3 6" id="KW-1133">Transmembrane helix</keyword>
<evidence type="ECO:0000256" key="3">
    <source>
        <dbReference type="ARBA" id="ARBA00022989"/>
    </source>
</evidence>
<feature type="domain" description="Lipopolysaccharide assembly protein A" evidence="7">
    <location>
        <begin position="21"/>
        <end position="82"/>
    </location>
</feature>
<evidence type="ECO:0000313" key="9">
    <source>
        <dbReference type="Proteomes" id="UP001519342"/>
    </source>
</evidence>
<evidence type="ECO:0000256" key="2">
    <source>
        <dbReference type="ARBA" id="ARBA00022692"/>
    </source>
</evidence>
<accession>A0ABS4GBG4</accession>
<keyword evidence="4 6" id="KW-0472">Membrane</keyword>
<feature type="coiled-coil region" evidence="5">
    <location>
        <begin position="69"/>
        <end position="131"/>
    </location>
</feature>
<sequence length="160" mass="17781">MQLGFILVLIISIIVAIFAIQNGALVVVDLFFFQLKTPLAVVMMVCLIIGAIIVLALGAFRQVKKVSESKELKNKIKVFENEKIQYENSTKMMDTEIQTLKNNNNALSLKVLELQEKNNLQADKISNLSEKLKNNESVIEKVVVEGAGSELNDEKSKANS</sequence>
<dbReference type="RefSeq" id="WP_209510765.1">
    <property type="nucleotide sequence ID" value="NZ_JAGGKS010000002.1"/>
</dbReference>
<keyword evidence="1" id="KW-1003">Cell membrane</keyword>
<evidence type="ECO:0000256" key="6">
    <source>
        <dbReference type="SAM" id="Phobius"/>
    </source>
</evidence>
<dbReference type="Proteomes" id="UP001519342">
    <property type="component" value="Unassembled WGS sequence"/>
</dbReference>
<dbReference type="EMBL" id="JAGGKS010000002">
    <property type="protein sequence ID" value="MBP1925012.1"/>
    <property type="molecule type" value="Genomic_DNA"/>
</dbReference>
<reference evidence="8 9" key="1">
    <citation type="submission" date="2021-03" db="EMBL/GenBank/DDBJ databases">
        <title>Genomic Encyclopedia of Type Strains, Phase IV (KMG-IV): sequencing the most valuable type-strain genomes for metagenomic binning, comparative biology and taxonomic classification.</title>
        <authorList>
            <person name="Goeker M."/>
        </authorList>
    </citation>
    <scope>NUCLEOTIDE SEQUENCE [LARGE SCALE GENOMIC DNA]</scope>
    <source>
        <strain evidence="8 9">DSM 24004</strain>
    </source>
</reference>
<proteinExistence type="predicted"/>
<evidence type="ECO:0000256" key="4">
    <source>
        <dbReference type="ARBA" id="ARBA00023136"/>
    </source>
</evidence>
<dbReference type="InterPro" id="IPR010445">
    <property type="entry name" value="LapA_dom"/>
</dbReference>
<gene>
    <name evidence="8" type="ORF">J2Z76_000869</name>
</gene>
<evidence type="ECO:0000256" key="5">
    <source>
        <dbReference type="SAM" id="Coils"/>
    </source>
</evidence>
<keyword evidence="2 6" id="KW-0812">Transmembrane</keyword>
<keyword evidence="5" id="KW-0175">Coiled coil</keyword>
<feature type="transmembrane region" description="Helical" evidence="6">
    <location>
        <begin position="7"/>
        <end position="33"/>
    </location>
</feature>
<name>A0ABS4GBG4_9FIRM</name>
<protein>
    <submittedName>
        <fullName evidence="8">Integral membrane protein</fullName>
    </submittedName>
</protein>
<keyword evidence="9" id="KW-1185">Reference proteome</keyword>
<dbReference type="PANTHER" id="PTHR41335">
    <property type="entry name" value="MEMBRANE PROTEIN-RELATED"/>
    <property type="match status" value="1"/>
</dbReference>
<evidence type="ECO:0000259" key="7">
    <source>
        <dbReference type="Pfam" id="PF06305"/>
    </source>
</evidence>
<feature type="transmembrane region" description="Helical" evidence="6">
    <location>
        <begin position="39"/>
        <end position="60"/>
    </location>
</feature>
<dbReference type="PANTHER" id="PTHR41335:SF1">
    <property type="entry name" value="MEMBRANE PROTEIN"/>
    <property type="match status" value="1"/>
</dbReference>
<comment type="caution">
    <text evidence="8">The sequence shown here is derived from an EMBL/GenBank/DDBJ whole genome shotgun (WGS) entry which is preliminary data.</text>
</comment>